<proteinExistence type="predicted"/>
<evidence type="ECO:0000313" key="3">
    <source>
        <dbReference type="Proteomes" id="UP000028349"/>
    </source>
</evidence>
<evidence type="ECO:0000313" key="1">
    <source>
        <dbReference type="EMBL" id="KEY19321.1"/>
    </source>
</evidence>
<dbReference type="EMBL" id="LR134441">
    <property type="protein sequence ID" value="VEH98446.1"/>
    <property type="molecule type" value="Genomic_DNA"/>
</dbReference>
<name>A0A3S4VE41_9FLAO</name>
<dbReference type="AlphaFoldDB" id="A0A3S4VE41"/>
<evidence type="ECO:0000313" key="4">
    <source>
        <dbReference type="Proteomes" id="UP000270036"/>
    </source>
</evidence>
<evidence type="ECO:0000313" key="2">
    <source>
        <dbReference type="EMBL" id="VEH98446.1"/>
    </source>
</evidence>
<dbReference type="RefSeq" id="WP_034720340.1">
    <property type="nucleotide sequence ID" value="NZ_FOIX01000003.1"/>
</dbReference>
<gene>
    <name evidence="1" type="ORF">HY04_13015</name>
    <name evidence="2" type="ORF">NCTC13489_00977</name>
</gene>
<reference evidence="2 4" key="2">
    <citation type="submission" date="2018-12" db="EMBL/GenBank/DDBJ databases">
        <authorList>
            <consortium name="Pathogen Informatics"/>
        </authorList>
    </citation>
    <scope>NUCLEOTIDE SEQUENCE [LARGE SCALE GENOMIC DNA]</scope>
    <source>
        <strain evidence="2 4">NCTC13489</strain>
    </source>
</reference>
<accession>A0A3S4VE41</accession>
<organism evidence="2 4">
    <name type="scientific">Kaistella antarctica</name>
    <dbReference type="NCBI Taxonomy" id="266748"/>
    <lineage>
        <taxon>Bacteria</taxon>
        <taxon>Pseudomonadati</taxon>
        <taxon>Bacteroidota</taxon>
        <taxon>Flavobacteriia</taxon>
        <taxon>Flavobacteriales</taxon>
        <taxon>Weeksellaceae</taxon>
        <taxon>Chryseobacterium group</taxon>
        <taxon>Kaistella</taxon>
    </lineage>
</organism>
<dbReference type="OrthoDB" id="3251881at2"/>
<protein>
    <submittedName>
        <fullName evidence="2">Uncharacterized protein conserved in bacteria</fullName>
    </submittedName>
</protein>
<sequence length="345" mass="40894">MNLSGKKILFLSANFFGYEKAITNRLQELGAEVDFFNERPSDSILSKGIIRVNKNFYFKKIKSYYQKILKQTASRDYDFFLLIKGETIPLIFLDKFKVLHRSAEMIFYSYDTAQEYPKFLKLFPYFNKNFTFEPQDAKQYDLHFRPLFFINDYHKVAENVELKYDVVFIGSAHTDRYLIGEKLRKMCDAQNLKTYFYYYAPSKAAFLLKKVFDQNLKKFNLKKLSFKKLKHSEIAAIYAESCSVLDINKPFQAGLTMRTFETLASGKKLLTTNSDIRNYPFYSEANVMILDRNQLKVDAEFFKSNFKDINSKPLEMMTLDSWIACLFFKDQDDYWKKHHLTFQKS</sequence>
<keyword evidence="3" id="KW-1185">Reference proteome</keyword>
<dbReference type="Proteomes" id="UP000028349">
    <property type="component" value="Unassembled WGS sequence"/>
</dbReference>
<dbReference type="Proteomes" id="UP000270036">
    <property type="component" value="Chromosome"/>
</dbReference>
<dbReference type="EMBL" id="JPEP01000002">
    <property type="protein sequence ID" value="KEY19321.1"/>
    <property type="molecule type" value="Genomic_DNA"/>
</dbReference>
<dbReference type="KEGG" id="cant:NCTC13489_00977"/>
<dbReference type="STRING" id="266748.HY04_13015"/>
<reference evidence="1 3" key="1">
    <citation type="submission" date="2014-07" db="EMBL/GenBank/DDBJ databases">
        <authorList>
            <person name="Pisani N.G."/>
            <person name="Newman J.D."/>
        </authorList>
    </citation>
    <scope>NUCLEOTIDE SEQUENCE [LARGE SCALE GENOMIC DNA]</scope>
    <source>
        <strain evidence="1 3">LMG 24720</strain>
    </source>
</reference>